<gene>
    <name evidence="2" type="ORF">JCM31447_29850</name>
</gene>
<dbReference type="GO" id="GO:0003677">
    <property type="term" value="F:DNA binding"/>
    <property type="evidence" value="ECO:0007669"/>
    <property type="project" value="InterPro"/>
</dbReference>
<dbReference type="AlphaFoldDB" id="A0A4P2VQF3"/>
<dbReference type="Gene3D" id="1.10.260.40">
    <property type="entry name" value="lambda repressor-like DNA-binding domains"/>
    <property type="match status" value="1"/>
</dbReference>
<dbReference type="CDD" id="cd00093">
    <property type="entry name" value="HTH_XRE"/>
    <property type="match status" value="1"/>
</dbReference>
<proteinExistence type="predicted"/>
<dbReference type="RefSeq" id="WP_130612400.1">
    <property type="nucleotide sequence ID" value="NZ_AP019368.1"/>
</dbReference>
<feature type="domain" description="HTH cro/C1-type" evidence="1">
    <location>
        <begin position="158"/>
        <end position="189"/>
    </location>
</feature>
<dbReference type="SUPFAM" id="SSF47413">
    <property type="entry name" value="lambda repressor-like DNA-binding domains"/>
    <property type="match status" value="1"/>
</dbReference>
<evidence type="ECO:0000313" key="3">
    <source>
        <dbReference type="Proteomes" id="UP000291236"/>
    </source>
</evidence>
<dbReference type="Proteomes" id="UP000291236">
    <property type="component" value="Chromosome"/>
</dbReference>
<dbReference type="Pfam" id="PF13413">
    <property type="entry name" value="HTH_25"/>
    <property type="match status" value="1"/>
</dbReference>
<organism evidence="2 3">
    <name type="scientific">Fluviispira sanaruensis</name>
    <dbReference type="NCBI Taxonomy" id="2493639"/>
    <lineage>
        <taxon>Bacteria</taxon>
        <taxon>Pseudomonadati</taxon>
        <taxon>Bdellovibrionota</taxon>
        <taxon>Oligoflexia</taxon>
        <taxon>Silvanigrellales</taxon>
        <taxon>Silvanigrellaceae</taxon>
        <taxon>Fluviispira</taxon>
    </lineage>
</organism>
<dbReference type="InterPro" id="IPR050400">
    <property type="entry name" value="Bact_Cytoskel_RodZ"/>
</dbReference>
<reference evidence="2 3" key="1">
    <citation type="submission" date="2018-12" db="EMBL/GenBank/DDBJ databases">
        <title>Rubrispira sanarue gen. nov., sp., nov., a member of the order Silvanigrellales, isolated from a brackish lake in Hamamatsu Japan.</title>
        <authorList>
            <person name="Maejima Y."/>
            <person name="Iino T."/>
            <person name="Muraguchi Y."/>
            <person name="Fukuda K."/>
            <person name="Nojiri H."/>
            <person name="Ohkuma M."/>
            <person name="Moriuchi R."/>
            <person name="Dohra H."/>
            <person name="Kimbara K."/>
            <person name="Shintani M."/>
        </authorList>
    </citation>
    <scope>NUCLEOTIDE SEQUENCE [LARGE SCALE GENOMIC DNA]</scope>
    <source>
        <strain evidence="2 3">RF1110005</strain>
    </source>
</reference>
<keyword evidence="3" id="KW-1185">Reference proteome</keyword>
<dbReference type="KEGG" id="sbf:JCM31447_29850"/>
<dbReference type="InterPro" id="IPR010982">
    <property type="entry name" value="Lambda_DNA-bd_dom_sf"/>
</dbReference>
<dbReference type="EMBL" id="AP019368">
    <property type="protein sequence ID" value="BBH54514.1"/>
    <property type="molecule type" value="Genomic_DNA"/>
</dbReference>
<evidence type="ECO:0000313" key="2">
    <source>
        <dbReference type="EMBL" id="BBH54514.1"/>
    </source>
</evidence>
<protein>
    <recommendedName>
        <fullName evidence="1">HTH cro/C1-type domain-containing protein</fullName>
    </recommendedName>
</protein>
<dbReference type="PANTHER" id="PTHR34475:SF1">
    <property type="entry name" value="CYTOSKELETON PROTEIN RODZ"/>
    <property type="match status" value="1"/>
</dbReference>
<dbReference type="PROSITE" id="PS50943">
    <property type="entry name" value="HTH_CROC1"/>
    <property type="match status" value="1"/>
</dbReference>
<dbReference type="OrthoDB" id="5293433at2"/>
<dbReference type="InterPro" id="IPR001387">
    <property type="entry name" value="Cro/C1-type_HTH"/>
</dbReference>
<sequence>MNTANKKRSPFEILGLSENNISLRKIHVAYANLKKQVETSSAKDITHEDLEFAFQELVNFTERQNPNDNEEEVISAHLLPNMKTKRKSVRDDANIIYIRKDIPKKQKEIEIINRPIDSLMDMKVSVKKSRAIFAENPDHMKRIEEIISETEEITGNLLKRLREVLGVPIDEVANRIKVSKSYLEAIENDSFSSLPAEVYVKGFFNSYLNYLGLDRKDIVEALTEVYRMRRRLTKRK</sequence>
<evidence type="ECO:0000259" key="1">
    <source>
        <dbReference type="PROSITE" id="PS50943"/>
    </source>
</evidence>
<name>A0A4P2VQF3_FLUSA</name>
<accession>A0A4P2VQF3</accession>
<dbReference type="PANTHER" id="PTHR34475">
    <property type="match status" value="1"/>
</dbReference>